<dbReference type="Pfam" id="PF13432">
    <property type="entry name" value="TPR_16"/>
    <property type="match status" value="1"/>
</dbReference>
<organism evidence="3 4">
    <name type="scientific">Vreelandella halophila</name>
    <dbReference type="NCBI Taxonomy" id="86177"/>
    <lineage>
        <taxon>Bacteria</taxon>
        <taxon>Pseudomonadati</taxon>
        <taxon>Pseudomonadota</taxon>
        <taxon>Gammaproteobacteria</taxon>
        <taxon>Oceanospirillales</taxon>
        <taxon>Halomonadaceae</taxon>
        <taxon>Vreelandella</taxon>
    </lineage>
</organism>
<dbReference type="Gene3D" id="1.25.40.10">
    <property type="entry name" value="Tetratricopeptide repeat domain"/>
    <property type="match status" value="1"/>
</dbReference>
<proteinExistence type="predicted"/>
<accession>A0A9X5B5J0</accession>
<keyword evidence="4" id="KW-1185">Reference proteome</keyword>
<feature type="compositionally biased region" description="Acidic residues" evidence="1">
    <location>
        <begin position="141"/>
        <end position="160"/>
    </location>
</feature>
<dbReference type="EMBL" id="WMEX01000007">
    <property type="protein sequence ID" value="MYL27626.1"/>
    <property type="molecule type" value="Genomic_DNA"/>
</dbReference>
<dbReference type="InterPro" id="IPR011990">
    <property type="entry name" value="TPR-like_helical_dom_sf"/>
</dbReference>
<dbReference type="Proteomes" id="UP000460751">
    <property type="component" value="Unassembled WGS sequence"/>
</dbReference>
<evidence type="ECO:0008006" key="5">
    <source>
        <dbReference type="Google" id="ProtNLM"/>
    </source>
</evidence>
<protein>
    <recommendedName>
        <fullName evidence="5">Tetratricopeptide repeat protein</fullName>
    </recommendedName>
</protein>
<dbReference type="AlphaFoldDB" id="A0A9X5B5J0"/>
<comment type="caution">
    <text evidence="3">The sequence shown here is derived from an EMBL/GenBank/DDBJ whole genome shotgun (WGS) entry which is preliminary data.</text>
</comment>
<feature type="compositionally biased region" description="Polar residues" evidence="1">
    <location>
        <begin position="163"/>
        <end position="177"/>
    </location>
</feature>
<feature type="transmembrane region" description="Helical" evidence="2">
    <location>
        <begin position="40"/>
        <end position="62"/>
    </location>
</feature>
<feature type="compositionally biased region" description="Polar residues" evidence="1">
    <location>
        <begin position="105"/>
        <end position="117"/>
    </location>
</feature>
<evidence type="ECO:0000313" key="3">
    <source>
        <dbReference type="EMBL" id="MYL27626.1"/>
    </source>
</evidence>
<evidence type="ECO:0000256" key="2">
    <source>
        <dbReference type="SAM" id="Phobius"/>
    </source>
</evidence>
<feature type="region of interest" description="Disordered" evidence="1">
    <location>
        <begin position="68"/>
        <end position="189"/>
    </location>
</feature>
<name>A0A9X5B5J0_9GAMM</name>
<keyword evidence="2" id="KW-0812">Transmembrane</keyword>
<reference evidence="3 4" key="1">
    <citation type="submission" date="2019-11" db="EMBL/GenBank/DDBJ databases">
        <title>Genome sequences of 17 halophilic strains isolated from different environments.</title>
        <authorList>
            <person name="Furrow R.E."/>
        </authorList>
    </citation>
    <scope>NUCLEOTIDE SEQUENCE [LARGE SCALE GENOMIC DNA]</scope>
    <source>
        <strain evidence="3 4">22507_15_FS</strain>
    </source>
</reference>
<keyword evidence="2" id="KW-1133">Transmembrane helix</keyword>
<sequence>MSLLNDALRDLEKREGADGSNGESVPAGLGAASYRTPAHWGWILGGSALLLAVLAGAGFWWLGSDQPRSAGKGAVPAINDEPAPVIRTATLPAEKGRTGEGSGTVERNTSERAGSTEQDGDTSEPPETVRKVEPTGTTEPEPTEQTEVAEQESEPEDPVSTDDVANQSDSEPETATPSVRELTPAEKDRRLSRELEALLADGRVAQAGERLNQRAMLDSDMPRSRAAMARHALERGEPAAALQWLPEQAVAMYPELRLLRARVALERSGRASALQWLESEPPGPGTMPAYHTMMAALYQQTGDHQAAAEQWAALIETDDGNARWWAGLGIAMESRGRDEKARAAYTRALSLPDLAPQLRRYIEQRLAAEQG</sequence>
<evidence type="ECO:0000313" key="4">
    <source>
        <dbReference type="Proteomes" id="UP000460751"/>
    </source>
</evidence>
<keyword evidence="2" id="KW-0472">Membrane</keyword>
<dbReference type="RefSeq" id="WP_160899259.1">
    <property type="nucleotide sequence ID" value="NZ_WMEX01000007.1"/>
</dbReference>
<evidence type="ECO:0000256" key="1">
    <source>
        <dbReference type="SAM" id="MobiDB-lite"/>
    </source>
</evidence>
<gene>
    <name evidence="3" type="ORF">GLW01_12595</name>
</gene>
<dbReference type="SUPFAM" id="SSF48452">
    <property type="entry name" value="TPR-like"/>
    <property type="match status" value="1"/>
</dbReference>
<dbReference type="OrthoDB" id="5406098at2"/>